<evidence type="ECO:0000313" key="2">
    <source>
        <dbReference type="Proteomes" id="UP001357485"/>
    </source>
</evidence>
<accession>A0ABR0M2V0</accession>
<keyword evidence="2" id="KW-1185">Reference proteome</keyword>
<dbReference type="Proteomes" id="UP001357485">
    <property type="component" value="Unassembled WGS sequence"/>
</dbReference>
<protein>
    <submittedName>
        <fullName evidence="1">Uncharacterized protein</fullName>
    </submittedName>
</protein>
<name>A0ABR0M2V0_9PEZI</name>
<organism evidence="1 2">
    <name type="scientific">Cryomyces antarcticus</name>
    <dbReference type="NCBI Taxonomy" id="329879"/>
    <lineage>
        <taxon>Eukaryota</taxon>
        <taxon>Fungi</taxon>
        <taxon>Dikarya</taxon>
        <taxon>Ascomycota</taxon>
        <taxon>Pezizomycotina</taxon>
        <taxon>Dothideomycetes</taxon>
        <taxon>Dothideomycetes incertae sedis</taxon>
        <taxon>Cryomyces</taxon>
    </lineage>
</organism>
<reference evidence="1 2" key="1">
    <citation type="submission" date="2023-08" db="EMBL/GenBank/DDBJ databases">
        <title>Black Yeasts Isolated from many extreme environments.</title>
        <authorList>
            <person name="Coleine C."/>
            <person name="Stajich J.E."/>
            <person name="Selbmann L."/>
        </authorList>
    </citation>
    <scope>NUCLEOTIDE SEQUENCE [LARGE SCALE GENOMIC DNA]</scope>
    <source>
        <strain evidence="1 2">CCFEE 536</strain>
    </source>
</reference>
<gene>
    <name evidence="1" type="ORF">LTR16_012137</name>
</gene>
<comment type="caution">
    <text evidence="1">The sequence shown here is derived from an EMBL/GenBank/DDBJ whole genome shotgun (WGS) entry which is preliminary data.</text>
</comment>
<proteinExistence type="predicted"/>
<evidence type="ECO:0000313" key="1">
    <source>
        <dbReference type="EMBL" id="KAK5275778.1"/>
    </source>
</evidence>
<dbReference type="EMBL" id="JAVRRA010004094">
    <property type="protein sequence ID" value="KAK5275778.1"/>
    <property type="molecule type" value="Genomic_DNA"/>
</dbReference>
<sequence>MSLSQRDTEVLALAWQCFETEPKIDYDKLAQLANYKTLASARVCFGNIKKKVQLLAAGAAGDGSPSNPSFLPLSASLSHSLRNASNCPDTHD</sequence>